<feature type="transmembrane region" description="Helical" evidence="2">
    <location>
        <begin position="103"/>
        <end position="120"/>
    </location>
</feature>
<evidence type="ECO:0000313" key="3">
    <source>
        <dbReference type="EMBL" id="MEJ2860523.1"/>
    </source>
</evidence>
<protein>
    <submittedName>
        <fullName evidence="3">Uncharacterized protein</fullName>
    </submittedName>
</protein>
<feature type="region of interest" description="Disordered" evidence="1">
    <location>
        <begin position="1"/>
        <end position="72"/>
    </location>
</feature>
<feature type="compositionally biased region" description="Gly residues" evidence="1">
    <location>
        <begin position="14"/>
        <end position="53"/>
    </location>
</feature>
<dbReference type="RefSeq" id="WP_337700147.1">
    <property type="nucleotide sequence ID" value="NZ_JBBEGM010000001.1"/>
</dbReference>
<reference evidence="3 4" key="1">
    <citation type="submission" date="2024-03" db="EMBL/GenBank/DDBJ databases">
        <title>Actinomycetospora sp. OC33-EN07, a novel actinomycete isolated from wild orchid (Aerides multiflora).</title>
        <authorList>
            <person name="Suriyachadkun C."/>
        </authorList>
    </citation>
    <scope>NUCLEOTIDE SEQUENCE [LARGE SCALE GENOMIC DNA]</scope>
    <source>
        <strain evidence="3 4">OC33-EN07</strain>
    </source>
</reference>
<keyword evidence="2" id="KW-1133">Transmembrane helix</keyword>
<comment type="caution">
    <text evidence="3">The sequence shown here is derived from an EMBL/GenBank/DDBJ whole genome shotgun (WGS) entry which is preliminary data.</text>
</comment>
<gene>
    <name evidence="3" type="ORF">WCD58_05115</name>
</gene>
<proteinExistence type="predicted"/>
<feature type="compositionally biased region" description="Gly residues" evidence="1">
    <location>
        <begin position="61"/>
        <end position="72"/>
    </location>
</feature>
<evidence type="ECO:0000313" key="4">
    <source>
        <dbReference type="Proteomes" id="UP001369736"/>
    </source>
</evidence>
<feature type="transmembrane region" description="Helical" evidence="2">
    <location>
        <begin position="214"/>
        <end position="233"/>
    </location>
</feature>
<keyword evidence="4" id="KW-1185">Reference proteome</keyword>
<keyword evidence="2" id="KW-0472">Membrane</keyword>
<dbReference type="EMBL" id="JBBEGM010000001">
    <property type="protein sequence ID" value="MEJ2860523.1"/>
    <property type="molecule type" value="Genomic_DNA"/>
</dbReference>
<sequence>MSAYPPPRPPSGYPGRGGPGGPYNPGGPGGPGGPGRPGGFGGYGSQGSQGGAQGSPPRRSSGGGGRSTGRGGRAVRIDPVLVEIAAGLVWLAVGTLGLGADGVGTLILAVGIAIAIGVGVENRRRGPRPFDTSRSTEVLRLGGGVIAAVIIASIVLGLLSGSAFLPGLALLLSGGAFWLLSRSTGQRPTAWLGIALGAAGLLSMLITLGTAGGFVSQGLLGLLAGVLLLLSAADRVGLVEMLRSR</sequence>
<accession>A0ABU8LZG5</accession>
<dbReference type="Proteomes" id="UP001369736">
    <property type="component" value="Unassembled WGS sequence"/>
</dbReference>
<feature type="transmembrane region" description="Helical" evidence="2">
    <location>
        <begin position="164"/>
        <end position="181"/>
    </location>
</feature>
<feature type="transmembrane region" description="Helical" evidence="2">
    <location>
        <begin position="141"/>
        <end position="158"/>
    </location>
</feature>
<evidence type="ECO:0000256" key="2">
    <source>
        <dbReference type="SAM" id="Phobius"/>
    </source>
</evidence>
<feature type="compositionally biased region" description="Pro residues" evidence="1">
    <location>
        <begin position="1"/>
        <end position="12"/>
    </location>
</feature>
<organism evidence="3 4">
    <name type="scientific">Actinomycetospora flava</name>
    <dbReference type="NCBI Taxonomy" id="3129232"/>
    <lineage>
        <taxon>Bacteria</taxon>
        <taxon>Bacillati</taxon>
        <taxon>Actinomycetota</taxon>
        <taxon>Actinomycetes</taxon>
        <taxon>Pseudonocardiales</taxon>
        <taxon>Pseudonocardiaceae</taxon>
        <taxon>Actinomycetospora</taxon>
    </lineage>
</organism>
<feature type="transmembrane region" description="Helical" evidence="2">
    <location>
        <begin position="188"/>
        <end position="208"/>
    </location>
</feature>
<name>A0ABU8LZG5_9PSEU</name>
<evidence type="ECO:0000256" key="1">
    <source>
        <dbReference type="SAM" id="MobiDB-lite"/>
    </source>
</evidence>
<keyword evidence="2" id="KW-0812">Transmembrane</keyword>